<dbReference type="Gene3D" id="3.10.20.310">
    <property type="entry name" value="membrane protein fhac"/>
    <property type="match status" value="1"/>
</dbReference>
<keyword evidence="4 9" id="KW-0812">Transmembrane</keyword>
<evidence type="ECO:0000313" key="12">
    <source>
        <dbReference type="Proteomes" id="UP000233654"/>
    </source>
</evidence>
<evidence type="ECO:0000256" key="3">
    <source>
        <dbReference type="ARBA" id="ARBA00022618"/>
    </source>
</evidence>
<dbReference type="InterPro" id="IPR034746">
    <property type="entry name" value="POTRA"/>
</dbReference>
<dbReference type="AlphaFoldDB" id="A0A2N3G831"/>
<feature type="transmembrane region" description="Helical" evidence="9">
    <location>
        <begin position="62"/>
        <end position="83"/>
    </location>
</feature>
<evidence type="ECO:0000256" key="7">
    <source>
        <dbReference type="ARBA" id="ARBA00023306"/>
    </source>
</evidence>
<organism evidence="11 12">
    <name type="scientific">Candidatus Anoxymicrobium japonicum</name>
    <dbReference type="NCBI Taxonomy" id="2013648"/>
    <lineage>
        <taxon>Bacteria</taxon>
        <taxon>Bacillati</taxon>
        <taxon>Actinomycetota</taxon>
        <taxon>Candidatus Geothermincolia</taxon>
        <taxon>Candidatus Geothermincolales</taxon>
        <taxon>Candidatus Anoxymicrobiaceae</taxon>
        <taxon>Candidatus Anoxymicrobium</taxon>
    </lineage>
</organism>
<feature type="domain" description="POTRA" evidence="10">
    <location>
        <begin position="87"/>
        <end position="155"/>
    </location>
</feature>
<dbReference type="PANTHER" id="PTHR37820">
    <property type="entry name" value="CELL DIVISION PROTEIN DIVIB"/>
    <property type="match status" value="1"/>
</dbReference>
<comment type="caution">
    <text evidence="11">The sequence shown here is derived from an EMBL/GenBank/DDBJ whole genome shotgun (WGS) entry which is preliminary data.</text>
</comment>
<proteinExistence type="predicted"/>
<evidence type="ECO:0000256" key="8">
    <source>
        <dbReference type="SAM" id="MobiDB-lite"/>
    </source>
</evidence>
<evidence type="ECO:0000256" key="5">
    <source>
        <dbReference type="ARBA" id="ARBA00022989"/>
    </source>
</evidence>
<dbReference type="GO" id="GO:0005886">
    <property type="term" value="C:plasma membrane"/>
    <property type="evidence" value="ECO:0007669"/>
    <property type="project" value="TreeGrafter"/>
</dbReference>
<dbReference type="PANTHER" id="PTHR37820:SF1">
    <property type="entry name" value="CELL DIVISION PROTEIN FTSQ"/>
    <property type="match status" value="1"/>
</dbReference>
<evidence type="ECO:0000256" key="9">
    <source>
        <dbReference type="SAM" id="Phobius"/>
    </source>
</evidence>
<comment type="subcellular location">
    <subcellularLocation>
        <location evidence="1">Membrane</location>
    </subcellularLocation>
</comment>
<feature type="region of interest" description="Disordered" evidence="8">
    <location>
        <begin position="1"/>
        <end position="51"/>
    </location>
</feature>
<gene>
    <name evidence="11" type="ORF">CVT63_00430</name>
</gene>
<evidence type="ECO:0000256" key="4">
    <source>
        <dbReference type="ARBA" id="ARBA00022692"/>
    </source>
</evidence>
<keyword evidence="6 9" id="KW-0472">Membrane</keyword>
<keyword evidence="2" id="KW-1003">Cell membrane</keyword>
<protein>
    <recommendedName>
        <fullName evidence="10">POTRA domain-containing protein</fullName>
    </recommendedName>
</protein>
<evidence type="ECO:0000259" key="10">
    <source>
        <dbReference type="PROSITE" id="PS51779"/>
    </source>
</evidence>
<dbReference type="PROSITE" id="PS51779">
    <property type="entry name" value="POTRA"/>
    <property type="match status" value="1"/>
</dbReference>
<name>A0A2N3G831_9ACTN</name>
<accession>A0A2N3G831</accession>
<dbReference type="Proteomes" id="UP000233654">
    <property type="component" value="Unassembled WGS sequence"/>
</dbReference>
<keyword evidence="3" id="KW-0132">Cell division</keyword>
<evidence type="ECO:0000313" key="11">
    <source>
        <dbReference type="EMBL" id="PKQ28869.1"/>
    </source>
</evidence>
<evidence type="ECO:0000256" key="1">
    <source>
        <dbReference type="ARBA" id="ARBA00004370"/>
    </source>
</evidence>
<feature type="compositionally biased region" description="Basic and acidic residues" evidence="8">
    <location>
        <begin position="28"/>
        <end position="47"/>
    </location>
</feature>
<keyword evidence="7" id="KW-0131">Cell cycle</keyword>
<evidence type="ECO:0000256" key="6">
    <source>
        <dbReference type="ARBA" id="ARBA00023136"/>
    </source>
</evidence>
<keyword evidence="5 9" id="KW-1133">Transmembrane helix</keyword>
<reference evidence="11 12" key="1">
    <citation type="journal article" date="2017" name="ISME J.">
        <title>Potential for microbial H2 and metal transformations associated with novel bacteria and archaea in deep terrestrial subsurface sediments.</title>
        <authorList>
            <person name="Hernsdorf A.W."/>
            <person name="Amano Y."/>
            <person name="Miyakawa K."/>
            <person name="Ise K."/>
            <person name="Suzuki Y."/>
            <person name="Anantharaman K."/>
            <person name="Probst A."/>
            <person name="Burstein D."/>
            <person name="Thomas B.C."/>
            <person name="Banfield J.F."/>
        </authorList>
    </citation>
    <scope>NUCLEOTIDE SEQUENCE [LARGE SCALE GENOMIC DNA]</scope>
    <source>
        <strain evidence="11">HGW-Actinobacteria-3</strain>
    </source>
</reference>
<dbReference type="InterPro" id="IPR050487">
    <property type="entry name" value="FtsQ_DivIB"/>
</dbReference>
<sequence>MKRLKRHPDSKRFPRIRVSPSGSRARKSNAEKRSSKSQSPRREDVTRRASPARKKIHTLWRAAYAIVLLTLIAACVVTSVALFTSVCQITQVNITGNKNVTADYARQLSGVEGYSNLVTLPVGRIARNLKGNPWIKEVKVKRRLLHTVDIRVIERTPVCVLEQIGTRFALAGDGFVIAKLEPGQFKEFPSVHGGDAPLPLVGEKLANRKILECVSVLNSMQETVRDTILLGNPFDGRGPVFVSRSGFNIVYGQARECARKNEVLEAIIVDVENNKRKIAYIDVRVPDSPAIKLR</sequence>
<feature type="compositionally biased region" description="Basic residues" evidence="8">
    <location>
        <begin position="1"/>
        <end position="15"/>
    </location>
</feature>
<dbReference type="EMBL" id="PHEX01000003">
    <property type="protein sequence ID" value="PKQ28869.1"/>
    <property type="molecule type" value="Genomic_DNA"/>
</dbReference>
<dbReference type="InterPro" id="IPR013685">
    <property type="entry name" value="POTRA_FtsQ_type"/>
</dbReference>
<dbReference type="Pfam" id="PF08478">
    <property type="entry name" value="POTRA_1"/>
    <property type="match status" value="1"/>
</dbReference>
<dbReference type="GO" id="GO:0051301">
    <property type="term" value="P:cell division"/>
    <property type="evidence" value="ECO:0007669"/>
    <property type="project" value="UniProtKB-KW"/>
</dbReference>
<evidence type="ECO:0000256" key="2">
    <source>
        <dbReference type="ARBA" id="ARBA00022475"/>
    </source>
</evidence>